<evidence type="ECO:0000256" key="1">
    <source>
        <dbReference type="SAM" id="Phobius"/>
    </source>
</evidence>
<name>A0A832WFZ4_9CREN</name>
<keyword evidence="2" id="KW-0966">Cell projection</keyword>
<proteinExistence type="predicted"/>
<dbReference type="Proteomes" id="UP000646844">
    <property type="component" value="Unassembled WGS sequence"/>
</dbReference>
<reference evidence="2" key="1">
    <citation type="journal article" date="2020" name="bioRxiv">
        <title>A rank-normalized archaeal taxonomy based on genome phylogeny resolves widespread incomplete and uneven classifications.</title>
        <authorList>
            <person name="Rinke C."/>
            <person name="Chuvochina M."/>
            <person name="Mussig A.J."/>
            <person name="Chaumeil P.-A."/>
            <person name="Waite D.W."/>
            <person name="Whitman W.B."/>
            <person name="Parks D.H."/>
            <person name="Hugenholtz P."/>
        </authorList>
    </citation>
    <scope>NUCLEOTIDE SEQUENCE</scope>
    <source>
        <strain evidence="2">UBA8838</strain>
    </source>
</reference>
<keyword evidence="2" id="KW-0969">Cilium</keyword>
<dbReference type="RefSeq" id="WP_010980608.1">
    <property type="nucleotide sequence ID" value="NZ_BAABQO010000015.1"/>
</dbReference>
<feature type="transmembrane region" description="Helical" evidence="1">
    <location>
        <begin position="6"/>
        <end position="30"/>
    </location>
</feature>
<comment type="caution">
    <text evidence="2">The sequence shown here is derived from an EMBL/GenBank/DDBJ whole genome shotgun (WGS) entry which is preliminary data.</text>
</comment>
<accession>A0A832WFZ4</accession>
<dbReference type="AlphaFoldDB" id="A0A832WFZ4"/>
<dbReference type="EMBL" id="DUJO01000059">
    <property type="protein sequence ID" value="HII75318.1"/>
    <property type="molecule type" value="Genomic_DNA"/>
</dbReference>
<dbReference type="Pfam" id="PF01917">
    <property type="entry name" value="Flagellin_arch-type"/>
    <property type="match status" value="1"/>
</dbReference>
<dbReference type="GeneID" id="1460606"/>
<keyword evidence="1" id="KW-0812">Transmembrane</keyword>
<dbReference type="GO" id="GO:0005198">
    <property type="term" value="F:structural molecule activity"/>
    <property type="evidence" value="ECO:0007669"/>
    <property type="project" value="InterPro"/>
</dbReference>
<dbReference type="GO" id="GO:0097588">
    <property type="term" value="P:archaeal or bacterial-type flagellum-dependent cell motility"/>
    <property type="evidence" value="ECO:0007669"/>
    <property type="project" value="InterPro"/>
</dbReference>
<keyword evidence="1" id="KW-0472">Membrane</keyword>
<keyword evidence="1" id="KW-1133">Transmembrane helix</keyword>
<evidence type="ECO:0000313" key="3">
    <source>
        <dbReference type="Proteomes" id="UP000646844"/>
    </source>
</evidence>
<organism evidence="2 3">
    <name type="scientific">Sulfurisphaera tokodaii</name>
    <dbReference type="NCBI Taxonomy" id="111955"/>
    <lineage>
        <taxon>Archaea</taxon>
        <taxon>Thermoproteota</taxon>
        <taxon>Thermoprotei</taxon>
        <taxon>Sulfolobales</taxon>
        <taxon>Sulfolobaceae</taxon>
        <taxon>Sulfurisphaera</taxon>
    </lineage>
</organism>
<gene>
    <name evidence="2" type="ORF">HA332_13360</name>
</gene>
<sequence>MVNEAISESIMIIVSIVLIGALAGVVFSLVSSISTSMMSYGLLESQKLVTNLQIDYATNTSPTTVVVYLQNVGESTIFNLEQSVLYFGPEGSLQQIGYNTGTPPYWTVNTNTLYPGSVAKITIYLSSPLSSNQYYTVEIYTPNGYSVSYTFGVS</sequence>
<dbReference type="InterPro" id="IPR002774">
    <property type="entry name" value="Flagellin_arc-type"/>
</dbReference>
<evidence type="ECO:0000313" key="2">
    <source>
        <dbReference type="EMBL" id="HII75318.1"/>
    </source>
</evidence>
<keyword evidence="2" id="KW-0282">Flagellum</keyword>
<dbReference type="OMA" id="ESIMIIV"/>
<protein>
    <submittedName>
        <fullName evidence="2">Flagellar biosynthesis protein FlaG</fullName>
    </submittedName>
</protein>